<organism evidence="1">
    <name type="scientific">Lepeophtheirus salmonis</name>
    <name type="common">Salmon louse</name>
    <name type="synonym">Caligus salmonis</name>
    <dbReference type="NCBI Taxonomy" id="72036"/>
    <lineage>
        <taxon>Eukaryota</taxon>
        <taxon>Metazoa</taxon>
        <taxon>Ecdysozoa</taxon>
        <taxon>Arthropoda</taxon>
        <taxon>Crustacea</taxon>
        <taxon>Multicrustacea</taxon>
        <taxon>Hexanauplia</taxon>
        <taxon>Copepoda</taxon>
        <taxon>Siphonostomatoida</taxon>
        <taxon>Caligidae</taxon>
        <taxon>Lepeophtheirus</taxon>
    </lineage>
</organism>
<dbReference type="AlphaFoldDB" id="A0A0K2T3H5"/>
<name>A0A0K2T3H5_LEPSM</name>
<protein>
    <submittedName>
        <fullName evidence="1">Uncharacterized protein</fullName>
    </submittedName>
</protein>
<sequence>WNPKDSNWGSGESRSSWAKTPCSLQSRFVQDWLCGWVPNPAGRCSTPCLGLPDLQVVDHRQLVPSLETKLAGFCRRPKP</sequence>
<accession>A0A0K2T3H5</accession>
<feature type="non-terminal residue" evidence="1">
    <location>
        <position position="1"/>
    </location>
</feature>
<proteinExistence type="predicted"/>
<evidence type="ECO:0000313" key="1">
    <source>
        <dbReference type="EMBL" id="CDW20588.1"/>
    </source>
</evidence>
<reference evidence="1" key="1">
    <citation type="submission" date="2014-05" db="EMBL/GenBank/DDBJ databases">
        <authorList>
            <person name="Chronopoulou M."/>
        </authorList>
    </citation>
    <scope>NUCLEOTIDE SEQUENCE</scope>
    <source>
        <tissue evidence="1">Whole organism</tissue>
    </source>
</reference>
<dbReference type="EMBL" id="HACA01003227">
    <property type="protein sequence ID" value="CDW20588.1"/>
    <property type="molecule type" value="Transcribed_RNA"/>
</dbReference>